<dbReference type="Pfam" id="PF07963">
    <property type="entry name" value="N_methyl"/>
    <property type="match status" value="1"/>
</dbReference>
<dbReference type="SUPFAM" id="SSF54523">
    <property type="entry name" value="Pili subunits"/>
    <property type="match status" value="1"/>
</dbReference>
<dbReference type="Gene3D" id="3.30.700.10">
    <property type="entry name" value="Glycoprotein, Type 4 Pilin"/>
    <property type="match status" value="1"/>
</dbReference>
<dbReference type="InterPro" id="IPR045584">
    <property type="entry name" value="Pilin-like"/>
</dbReference>
<comment type="caution">
    <text evidence="3">The sequence shown here is derived from an EMBL/GenBank/DDBJ whole genome shotgun (WGS) entry which is preliminary data.</text>
</comment>
<dbReference type="Proteomes" id="UP000658514">
    <property type="component" value="Unassembled WGS sequence"/>
</dbReference>
<feature type="coiled-coil region" evidence="1">
    <location>
        <begin position="46"/>
        <end position="73"/>
    </location>
</feature>
<sequence length="198" mass="21412">MSQDTWKIFSKSKDDGFTLLEVLVVVFMVGILAAISSPGWLGFLKRQRLNKANDIVLAALQEAQREAKKNKRNYSVSFQTNSGIPQMSVYFGSTPKWRNLTQELGIKSGEVIVGTNLDTTANTVTSPATVVFNNLSTAKTVTFDYMGALAGTSPSTGIKIVVANPRPANSTNPSNSKRCVIIETLIGGMRTAKDSDCN</sequence>
<evidence type="ECO:0000256" key="1">
    <source>
        <dbReference type="SAM" id="Coils"/>
    </source>
</evidence>
<organism evidence="3 4">
    <name type="scientific">Calothrix parietina FACHB-288</name>
    <dbReference type="NCBI Taxonomy" id="2692896"/>
    <lineage>
        <taxon>Bacteria</taxon>
        <taxon>Bacillati</taxon>
        <taxon>Cyanobacteriota</taxon>
        <taxon>Cyanophyceae</taxon>
        <taxon>Nostocales</taxon>
        <taxon>Calotrichaceae</taxon>
        <taxon>Calothrix</taxon>
    </lineage>
</organism>
<evidence type="ECO:0000256" key="2">
    <source>
        <dbReference type="SAM" id="Phobius"/>
    </source>
</evidence>
<feature type="transmembrane region" description="Helical" evidence="2">
    <location>
        <begin position="20"/>
        <end position="43"/>
    </location>
</feature>
<dbReference type="EMBL" id="JACJQH010000018">
    <property type="protein sequence ID" value="MBD2196489.1"/>
    <property type="molecule type" value="Genomic_DNA"/>
</dbReference>
<reference evidence="3 4" key="1">
    <citation type="journal article" date="2020" name="ISME J.">
        <title>Comparative genomics reveals insights into cyanobacterial evolution and habitat adaptation.</title>
        <authorList>
            <person name="Chen M.Y."/>
            <person name="Teng W.K."/>
            <person name="Zhao L."/>
            <person name="Hu C.X."/>
            <person name="Zhou Y.K."/>
            <person name="Han B.P."/>
            <person name="Song L.R."/>
            <person name="Shu W.S."/>
        </authorList>
    </citation>
    <scope>NUCLEOTIDE SEQUENCE [LARGE SCALE GENOMIC DNA]</scope>
    <source>
        <strain evidence="3 4">FACHB-288</strain>
    </source>
</reference>
<keyword evidence="4" id="KW-1185">Reference proteome</keyword>
<proteinExistence type="predicted"/>
<dbReference type="RefSeq" id="WP_190540618.1">
    <property type="nucleotide sequence ID" value="NZ_CAWPNO010000049.1"/>
</dbReference>
<dbReference type="InterPro" id="IPR012902">
    <property type="entry name" value="N_methyl_site"/>
</dbReference>
<keyword evidence="2" id="KW-0812">Transmembrane</keyword>
<keyword evidence="2" id="KW-1133">Transmembrane helix</keyword>
<accession>A0ABR8AA04</accession>
<dbReference type="NCBIfam" id="TIGR02532">
    <property type="entry name" value="IV_pilin_GFxxxE"/>
    <property type="match status" value="1"/>
</dbReference>
<protein>
    <submittedName>
        <fullName evidence="3">Type II secretion system protein</fullName>
    </submittedName>
</protein>
<evidence type="ECO:0000313" key="3">
    <source>
        <dbReference type="EMBL" id="MBD2196489.1"/>
    </source>
</evidence>
<evidence type="ECO:0000313" key="4">
    <source>
        <dbReference type="Proteomes" id="UP000658514"/>
    </source>
</evidence>
<keyword evidence="2" id="KW-0472">Membrane</keyword>
<keyword evidence="1" id="KW-0175">Coiled coil</keyword>
<name>A0ABR8AA04_9CYAN</name>
<gene>
    <name evidence="3" type="ORF">H6G24_13435</name>
</gene>